<gene>
    <name evidence="6" type="ORF">ENP94_00955</name>
</gene>
<dbReference type="InterPro" id="IPR017896">
    <property type="entry name" value="4Fe4S_Fe-S-bd"/>
</dbReference>
<keyword evidence="4" id="KW-0411">Iron-sulfur</keyword>
<dbReference type="PROSITE" id="PS51379">
    <property type="entry name" value="4FE4S_FER_2"/>
    <property type="match status" value="2"/>
</dbReference>
<name>A0A7C1SD93_UNCW3</name>
<dbReference type="Pfam" id="PF12838">
    <property type="entry name" value="Fer4_7"/>
    <property type="match status" value="1"/>
</dbReference>
<dbReference type="EMBL" id="DSLG01000002">
    <property type="protein sequence ID" value="HEA86564.1"/>
    <property type="molecule type" value="Genomic_DNA"/>
</dbReference>
<keyword evidence="1" id="KW-0004">4Fe-4S</keyword>
<dbReference type="AlphaFoldDB" id="A0A7C1SD93"/>
<keyword evidence="2" id="KW-0479">Metal-binding</keyword>
<dbReference type="PANTHER" id="PTHR43687">
    <property type="entry name" value="ADENYLYLSULFATE REDUCTASE, BETA SUBUNIT"/>
    <property type="match status" value="1"/>
</dbReference>
<dbReference type="GO" id="GO:0051539">
    <property type="term" value="F:4 iron, 4 sulfur cluster binding"/>
    <property type="evidence" value="ECO:0007669"/>
    <property type="project" value="UniProtKB-KW"/>
</dbReference>
<dbReference type="PROSITE" id="PS00198">
    <property type="entry name" value="4FE4S_FER_1"/>
    <property type="match status" value="2"/>
</dbReference>
<accession>A0A7C1SD93</accession>
<evidence type="ECO:0000256" key="2">
    <source>
        <dbReference type="ARBA" id="ARBA00022723"/>
    </source>
</evidence>
<reference evidence="6" key="1">
    <citation type="journal article" date="2020" name="mSystems">
        <title>Genome- and Community-Level Interaction Insights into Carbon Utilization and Element Cycling Functions of Hydrothermarchaeota in Hydrothermal Sediment.</title>
        <authorList>
            <person name="Zhou Z."/>
            <person name="Liu Y."/>
            <person name="Xu W."/>
            <person name="Pan J."/>
            <person name="Luo Z.H."/>
            <person name="Li M."/>
        </authorList>
    </citation>
    <scope>NUCLEOTIDE SEQUENCE [LARGE SCALE GENOMIC DNA]</scope>
    <source>
        <strain evidence="6">SpSt-265</strain>
    </source>
</reference>
<comment type="caution">
    <text evidence="6">The sequence shown here is derived from an EMBL/GenBank/DDBJ whole genome shotgun (WGS) entry which is preliminary data.</text>
</comment>
<dbReference type="InterPro" id="IPR017900">
    <property type="entry name" value="4Fe4S_Fe_S_CS"/>
</dbReference>
<protein>
    <submittedName>
        <fullName evidence="6">4Fe-4S dicluster domain-containing protein</fullName>
    </submittedName>
</protein>
<dbReference type="PANTHER" id="PTHR43687:SF4">
    <property type="entry name" value="BLR5484 PROTEIN"/>
    <property type="match status" value="1"/>
</dbReference>
<evidence type="ECO:0000256" key="3">
    <source>
        <dbReference type="ARBA" id="ARBA00023004"/>
    </source>
</evidence>
<evidence type="ECO:0000256" key="4">
    <source>
        <dbReference type="ARBA" id="ARBA00023014"/>
    </source>
</evidence>
<evidence type="ECO:0000259" key="5">
    <source>
        <dbReference type="PROSITE" id="PS51379"/>
    </source>
</evidence>
<evidence type="ECO:0000256" key="1">
    <source>
        <dbReference type="ARBA" id="ARBA00022485"/>
    </source>
</evidence>
<sequence>MKLWRKPLDAEEKKPPRGEVHILIERCKGCGFCITFCPKQVLESSTDFNRKGYHPPIVKYPERCVNCGLCTIICGEFAIWTTPAEEPADGGK</sequence>
<dbReference type="SUPFAM" id="SSF54862">
    <property type="entry name" value="4Fe-4S ferredoxins"/>
    <property type="match status" value="1"/>
</dbReference>
<feature type="domain" description="4Fe-4S ferredoxin-type" evidence="5">
    <location>
        <begin position="54"/>
        <end position="84"/>
    </location>
</feature>
<proteinExistence type="predicted"/>
<dbReference type="Gene3D" id="3.30.70.20">
    <property type="match status" value="1"/>
</dbReference>
<keyword evidence="3" id="KW-0408">Iron</keyword>
<organism evidence="6">
    <name type="scientific">candidate division WOR-3 bacterium</name>
    <dbReference type="NCBI Taxonomy" id="2052148"/>
    <lineage>
        <taxon>Bacteria</taxon>
        <taxon>Bacteria division WOR-3</taxon>
    </lineage>
</organism>
<evidence type="ECO:0000313" key="6">
    <source>
        <dbReference type="EMBL" id="HEA86564.1"/>
    </source>
</evidence>
<dbReference type="InterPro" id="IPR050572">
    <property type="entry name" value="Fe-S_Ferredoxin"/>
</dbReference>
<feature type="domain" description="4Fe-4S ferredoxin-type" evidence="5">
    <location>
        <begin position="18"/>
        <end position="47"/>
    </location>
</feature>
<dbReference type="GO" id="GO:0046872">
    <property type="term" value="F:metal ion binding"/>
    <property type="evidence" value="ECO:0007669"/>
    <property type="project" value="UniProtKB-KW"/>
</dbReference>